<dbReference type="AlphaFoldDB" id="A0AAN7J1M2"/>
<dbReference type="Proteomes" id="UP001324115">
    <property type="component" value="Unassembled WGS sequence"/>
</dbReference>
<comment type="caution">
    <text evidence="1">The sequence shown here is derived from an EMBL/GenBank/DDBJ whole genome shotgun (WGS) entry which is preliminary data.</text>
</comment>
<evidence type="ECO:0000313" key="1">
    <source>
        <dbReference type="EMBL" id="KAK4594627.1"/>
    </source>
</evidence>
<proteinExistence type="predicted"/>
<protein>
    <submittedName>
        <fullName evidence="1">Uncharacterized protein</fullName>
    </submittedName>
</protein>
<sequence length="94" mass="10538">MLAALHIIKHIVVRALNTIFQKWGISRRSNQWNISGEPCSGAAIDSTSLDDTNYNPFIKCDCSANSNSTCHITQLCKVFLDLVKNYQNCRYGPC</sequence>
<gene>
    <name evidence="1" type="ORF">RGQ29_018348</name>
</gene>
<name>A0AAN7J1M2_QUERU</name>
<dbReference type="EMBL" id="JAXUIC010000004">
    <property type="protein sequence ID" value="KAK4594627.1"/>
    <property type="molecule type" value="Genomic_DNA"/>
</dbReference>
<keyword evidence="2" id="KW-1185">Reference proteome</keyword>
<organism evidence="1 2">
    <name type="scientific">Quercus rubra</name>
    <name type="common">Northern red oak</name>
    <name type="synonym">Quercus borealis</name>
    <dbReference type="NCBI Taxonomy" id="3512"/>
    <lineage>
        <taxon>Eukaryota</taxon>
        <taxon>Viridiplantae</taxon>
        <taxon>Streptophyta</taxon>
        <taxon>Embryophyta</taxon>
        <taxon>Tracheophyta</taxon>
        <taxon>Spermatophyta</taxon>
        <taxon>Magnoliopsida</taxon>
        <taxon>eudicotyledons</taxon>
        <taxon>Gunneridae</taxon>
        <taxon>Pentapetalae</taxon>
        <taxon>rosids</taxon>
        <taxon>fabids</taxon>
        <taxon>Fagales</taxon>
        <taxon>Fagaceae</taxon>
        <taxon>Quercus</taxon>
    </lineage>
</organism>
<evidence type="ECO:0000313" key="2">
    <source>
        <dbReference type="Proteomes" id="UP001324115"/>
    </source>
</evidence>
<reference evidence="1 2" key="1">
    <citation type="journal article" date="2023" name="G3 (Bethesda)">
        <title>A haplotype-resolved chromosome-scale genome for Quercus rubra L. provides insights into the genetics of adaptive traits for red oak species.</title>
        <authorList>
            <person name="Kapoor B."/>
            <person name="Jenkins J."/>
            <person name="Schmutz J."/>
            <person name="Zhebentyayeva T."/>
            <person name="Kuelheim C."/>
            <person name="Coggeshall M."/>
            <person name="Heim C."/>
            <person name="Lasky J.R."/>
            <person name="Leites L."/>
            <person name="Islam-Faridi N."/>
            <person name="Romero-Severson J."/>
            <person name="DeLeo V.L."/>
            <person name="Lucas S.M."/>
            <person name="Lazic D."/>
            <person name="Gailing O."/>
            <person name="Carlson J."/>
            <person name="Staton M."/>
        </authorList>
    </citation>
    <scope>NUCLEOTIDE SEQUENCE [LARGE SCALE GENOMIC DNA]</scope>
    <source>
        <strain evidence="1">Pseudo-F2</strain>
    </source>
</reference>
<accession>A0AAN7J1M2</accession>